<keyword evidence="4" id="KW-0804">Transcription</keyword>
<dbReference type="Proteomes" id="UP000199323">
    <property type="component" value="Unassembled WGS sequence"/>
</dbReference>
<evidence type="ECO:0000313" key="7">
    <source>
        <dbReference type="Proteomes" id="UP000199323"/>
    </source>
</evidence>
<dbReference type="Pfam" id="PF00126">
    <property type="entry name" value="HTH_1"/>
    <property type="match status" value="1"/>
</dbReference>
<dbReference type="EMBL" id="FONG01000004">
    <property type="protein sequence ID" value="SFE59747.1"/>
    <property type="molecule type" value="Genomic_DNA"/>
</dbReference>
<dbReference type="Pfam" id="PF03466">
    <property type="entry name" value="LysR_substrate"/>
    <property type="match status" value="1"/>
</dbReference>
<dbReference type="GO" id="GO:0003700">
    <property type="term" value="F:DNA-binding transcription factor activity"/>
    <property type="evidence" value="ECO:0007669"/>
    <property type="project" value="InterPro"/>
</dbReference>
<evidence type="ECO:0000256" key="1">
    <source>
        <dbReference type="ARBA" id="ARBA00009437"/>
    </source>
</evidence>
<organism evidence="6 7">
    <name type="scientific">Actinacidiphila alni</name>
    <dbReference type="NCBI Taxonomy" id="380248"/>
    <lineage>
        <taxon>Bacteria</taxon>
        <taxon>Bacillati</taxon>
        <taxon>Actinomycetota</taxon>
        <taxon>Actinomycetes</taxon>
        <taxon>Kitasatosporales</taxon>
        <taxon>Streptomycetaceae</taxon>
        <taxon>Actinacidiphila</taxon>
    </lineage>
</organism>
<dbReference type="OrthoDB" id="79118at2"/>
<dbReference type="InterPro" id="IPR036390">
    <property type="entry name" value="WH_DNA-bd_sf"/>
</dbReference>
<evidence type="ECO:0000313" key="6">
    <source>
        <dbReference type="EMBL" id="SFE59747.1"/>
    </source>
</evidence>
<reference evidence="6 7" key="1">
    <citation type="submission" date="2016-10" db="EMBL/GenBank/DDBJ databases">
        <authorList>
            <person name="de Groot N.N."/>
        </authorList>
    </citation>
    <scope>NUCLEOTIDE SEQUENCE [LARGE SCALE GENOMIC DNA]</scope>
    <source>
        <strain evidence="6 7">CGMCC 4.3510</strain>
    </source>
</reference>
<sequence>MADLDLRRLRYFVAVAERLHFSRAAEELLIAQPALSRQIRALEKELRTELFVRDSHGVELTDTGRQLLDDARPLLAAADAARRRVDRAARADRTLVVGFRTGIRVTDAVRDFTAAHPEVTVEVRSVEWDDQAEALLDGRVDVAYVRLPVLADGLALTPLYSEPRMAALPAGHPLAAKDALTSAELARQTEILHLCVNPDPNPGGPRPVSAIRTVEEKLEYVAAGRGVCYLPRSATDLYRRADVRCLPVTDLPPDEVALAHAADRPSPLIDAFREAARRTAPPEA</sequence>
<comment type="similarity">
    <text evidence="1">Belongs to the LysR transcriptional regulatory family.</text>
</comment>
<evidence type="ECO:0000256" key="2">
    <source>
        <dbReference type="ARBA" id="ARBA00023015"/>
    </source>
</evidence>
<keyword evidence="2" id="KW-0805">Transcription regulation</keyword>
<dbReference type="PANTHER" id="PTHR30346:SF0">
    <property type="entry name" value="HCA OPERON TRANSCRIPTIONAL ACTIVATOR HCAR"/>
    <property type="match status" value="1"/>
</dbReference>
<evidence type="ECO:0000256" key="4">
    <source>
        <dbReference type="ARBA" id="ARBA00023163"/>
    </source>
</evidence>
<dbReference type="GO" id="GO:0003677">
    <property type="term" value="F:DNA binding"/>
    <property type="evidence" value="ECO:0007669"/>
    <property type="project" value="UniProtKB-KW"/>
</dbReference>
<keyword evidence="3 6" id="KW-0238">DNA-binding</keyword>
<dbReference type="SUPFAM" id="SSF53850">
    <property type="entry name" value="Periplasmic binding protein-like II"/>
    <property type="match status" value="1"/>
</dbReference>
<dbReference type="PROSITE" id="PS50931">
    <property type="entry name" value="HTH_LYSR"/>
    <property type="match status" value="1"/>
</dbReference>
<keyword evidence="7" id="KW-1185">Reference proteome</keyword>
<dbReference type="Gene3D" id="3.40.190.10">
    <property type="entry name" value="Periplasmic binding protein-like II"/>
    <property type="match status" value="2"/>
</dbReference>
<dbReference type="CDD" id="cd08414">
    <property type="entry name" value="PBP2_LTTR_aromatics_like"/>
    <property type="match status" value="1"/>
</dbReference>
<dbReference type="FunFam" id="1.10.10.10:FF:000001">
    <property type="entry name" value="LysR family transcriptional regulator"/>
    <property type="match status" value="1"/>
</dbReference>
<dbReference type="PANTHER" id="PTHR30346">
    <property type="entry name" value="TRANSCRIPTIONAL DUAL REGULATOR HCAR-RELATED"/>
    <property type="match status" value="1"/>
</dbReference>
<protein>
    <submittedName>
        <fullName evidence="6">DNA-binding transcriptional regulator, LysR family</fullName>
    </submittedName>
</protein>
<evidence type="ECO:0000256" key="3">
    <source>
        <dbReference type="ARBA" id="ARBA00023125"/>
    </source>
</evidence>
<dbReference type="InterPro" id="IPR000847">
    <property type="entry name" value="LysR_HTH_N"/>
</dbReference>
<gene>
    <name evidence="6" type="ORF">SAMN05216251_10422</name>
</gene>
<proteinExistence type="inferred from homology"/>
<dbReference type="Gene3D" id="1.10.10.10">
    <property type="entry name" value="Winged helix-like DNA-binding domain superfamily/Winged helix DNA-binding domain"/>
    <property type="match status" value="1"/>
</dbReference>
<accession>A0A1I2BUL5</accession>
<dbReference type="PRINTS" id="PR00039">
    <property type="entry name" value="HTHLYSR"/>
</dbReference>
<dbReference type="RefSeq" id="WP_093712728.1">
    <property type="nucleotide sequence ID" value="NZ_FONG01000004.1"/>
</dbReference>
<dbReference type="InterPro" id="IPR005119">
    <property type="entry name" value="LysR_subst-bd"/>
</dbReference>
<dbReference type="SUPFAM" id="SSF46785">
    <property type="entry name" value="Winged helix' DNA-binding domain"/>
    <property type="match status" value="1"/>
</dbReference>
<evidence type="ECO:0000259" key="5">
    <source>
        <dbReference type="PROSITE" id="PS50931"/>
    </source>
</evidence>
<name>A0A1I2BUL5_9ACTN</name>
<feature type="domain" description="HTH lysR-type" evidence="5">
    <location>
        <begin position="4"/>
        <end position="61"/>
    </location>
</feature>
<dbReference type="GO" id="GO:0032993">
    <property type="term" value="C:protein-DNA complex"/>
    <property type="evidence" value="ECO:0007669"/>
    <property type="project" value="TreeGrafter"/>
</dbReference>
<dbReference type="InterPro" id="IPR036388">
    <property type="entry name" value="WH-like_DNA-bd_sf"/>
</dbReference>
<dbReference type="AlphaFoldDB" id="A0A1I2BUL5"/>